<dbReference type="PANTHER" id="PTHR11673">
    <property type="entry name" value="TRANSLATION INITIATION FACTOR 5A FAMILY MEMBER"/>
    <property type="match status" value="1"/>
</dbReference>
<keyword evidence="3" id="KW-0963">Cytoplasm</keyword>
<evidence type="ECO:0000256" key="2">
    <source>
        <dbReference type="ARBA" id="ARBA00006016"/>
    </source>
</evidence>
<dbReference type="PROSITE" id="PS00302">
    <property type="entry name" value="IF5A_HYPUSINE"/>
    <property type="match status" value="1"/>
</dbReference>
<dbReference type="GO" id="GO:0003723">
    <property type="term" value="F:RNA binding"/>
    <property type="evidence" value="ECO:0007669"/>
    <property type="project" value="UniProtKB-KW"/>
</dbReference>
<protein>
    <recommendedName>
        <fullName evidence="8">Eukaryotic translation initiation factor 5A</fullName>
        <shortName evidence="8">eIF-5A</shortName>
    </recommendedName>
</protein>
<accession>G9K379</accession>
<dbReference type="InterPro" id="IPR048670">
    <property type="entry name" value="IF5A-like_N"/>
</dbReference>
<organism evidence="11">
    <name type="scientific">Haliotis diversicolor</name>
    <name type="common">Abalone</name>
    <name type="synonym">Sulculus diversicolor</name>
    <dbReference type="NCBI Taxonomy" id="36095"/>
    <lineage>
        <taxon>Eukaryota</taxon>
        <taxon>Metazoa</taxon>
        <taxon>Spiralia</taxon>
        <taxon>Lophotrochozoa</taxon>
        <taxon>Mollusca</taxon>
        <taxon>Gastropoda</taxon>
        <taxon>Vetigastropoda</taxon>
        <taxon>Lepetellida</taxon>
        <taxon>Haliotoidea</taxon>
        <taxon>Haliotidae</taxon>
        <taxon>Haliotis</taxon>
    </lineage>
</organism>
<dbReference type="GO" id="GO:0045905">
    <property type="term" value="P:positive regulation of translational termination"/>
    <property type="evidence" value="ECO:0007669"/>
    <property type="project" value="UniProtKB-UniRule"/>
</dbReference>
<name>G9K379_HALDV</name>
<dbReference type="FunFam" id="2.30.30.30:FF:000007">
    <property type="entry name" value="Eukaryotic translation initiation factor 5A"/>
    <property type="match status" value="1"/>
</dbReference>
<comment type="subcellular location">
    <subcellularLocation>
        <location evidence="1">Cytoplasm</location>
    </subcellularLocation>
</comment>
<feature type="region of interest" description="Disordered" evidence="9">
    <location>
        <begin position="1"/>
        <end position="20"/>
    </location>
</feature>
<dbReference type="Gene3D" id="2.40.50.140">
    <property type="entry name" value="Nucleic acid-binding proteins"/>
    <property type="match status" value="1"/>
</dbReference>
<evidence type="ECO:0000256" key="6">
    <source>
        <dbReference type="ARBA" id="ARBA00022917"/>
    </source>
</evidence>
<gene>
    <name evidence="11" type="primary">EIF5A</name>
</gene>
<comment type="similarity">
    <text evidence="2 8">Belongs to the eIF-5A family.</text>
</comment>
<dbReference type="AlphaFoldDB" id="G9K379"/>
<dbReference type="Pfam" id="PF01287">
    <property type="entry name" value="eIF-5a"/>
    <property type="match status" value="1"/>
</dbReference>
<dbReference type="SUPFAM" id="SSF50249">
    <property type="entry name" value="Nucleic acid-binding proteins"/>
    <property type="match status" value="1"/>
</dbReference>
<keyword evidence="4" id="KW-0251">Elongation factor</keyword>
<evidence type="ECO:0000259" key="10">
    <source>
        <dbReference type="SMART" id="SM01376"/>
    </source>
</evidence>
<dbReference type="InterPro" id="IPR014722">
    <property type="entry name" value="Rib_uL2_dom2"/>
</dbReference>
<dbReference type="NCBIfam" id="TIGR00037">
    <property type="entry name" value="eIF_5A"/>
    <property type="match status" value="1"/>
</dbReference>
<evidence type="ECO:0000256" key="4">
    <source>
        <dbReference type="ARBA" id="ARBA00022768"/>
    </source>
</evidence>
<dbReference type="InterPro" id="IPR019769">
    <property type="entry name" value="Trans_elong_IF5A_hypusine_site"/>
</dbReference>
<dbReference type="PIRSF" id="PIRSF003025">
    <property type="entry name" value="eIF5A"/>
    <property type="match status" value="1"/>
</dbReference>
<evidence type="ECO:0000256" key="7">
    <source>
        <dbReference type="ARBA" id="ARBA00023071"/>
    </source>
</evidence>
<evidence type="ECO:0000256" key="9">
    <source>
        <dbReference type="SAM" id="MobiDB-lite"/>
    </source>
</evidence>
<dbReference type="SUPFAM" id="SSF50104">
    <property type="entry name" value="Translation proteins SH3-like domain"/>
    <property type="match status" value="1"/>
</dbReference>
<keyword evidence="7 8" id="KW-0385">Hypusine</keyword>
<dbReference type="InterPro" id="IPR001884">
    <property type="entry name" value="IF5A-like"/>
</dbReference>
<dbReference type="InterPro" id="IPR020189">
    <property type="entry name" value="IF5A_C"/>
</dbReference>
<sequence>MADAADETFEQAGSGASASYPKQCSALRKNEYVLIKNRPCKIVDLSTSKTGKHGHAKVHIVGTDLFTNKKFEDVCPSTHNMNVPHVSRIEYQVIDMDNEGYLTLMDDKHGTRDDMKVSEKDVEMRKEFETRLKEELPTLAVVLKAMDEEVVIGVKSGKD</sequence>
<reference evidence="11" key="1">
    <citation type="journal article" date="2012" name="Int. J. Dev. Biol.">
        <title>Stable expression of Y-box protein 1 gene in early development of the abalone Haliotis diversicolor.</title>
        <authorList>
            <person name="Chen J."/>
            <person name="Chen Z.S."/>
            <person name="Huang Z.X."/>
            <person name="Ke C.H."/>
            <person name="Zhang J."/>
            <person name="Zhong Y.X."/>
            <person name="You W.W."/>
            <person name="Zhao J."/>
        </authorList>
    </citation>
    <scope>NUCLEOTIDE SEQUENCE</scope>
</reference>
<comment type="PTM">
    <text evidence="8">eIF-5A seems to be the only eukaryotic protein to have a hypusine residue which is a post-translational modification of a lysine by the addition of a butylamino group.</text>
</comment>
<dbReference type="InterPro" id="IPR012340">
    <property type="entry name" value="NA-bd_OB-fold"/>
</dbReference>
<keyword evidence="5" id="KW-0694">RNA-binding</keyword>
<dbReference type="GO" id="GO:0003743">
    <property type="term" value="F:translation initiation factor activity"/>
    <property type="evidence" value="ECO:0007669"/>
    <property type="project" value="UniProtKB-KW"/>
</dbReference>
<evidence type="ECO:0000256" key="3">
    <source>
        <dbReference type="ARBA" id="ARBA00022490"/>
    </source>
</evidence>
<evidence type="ECO:0000256" key="1">
    <source>
        <dbReference type="ARBA" id="ARBA00004496"/>
    </source>
</evidence>
<dbReference type="GO" id="GO:0003746">
    <property type="term" value="F:translation elongation factor activity"/>
    <property type="evidence" value="ECO:0007669"/>
    <property type="project" value="UniProtKB-UniRule"/>
</dbReference>
<comment type="function">
    <text evidence="8">Translation factor that promotes translation elongation and termination, particularly upon ribosome stalling at specific amino acid sequence contexts. Binds between the exit (E) and peptidyl (P) site of the ribosome and promotes rescue of stalled ribosome: specifically required for efficient translation of polyproline-containing peptides as well as other motifs that stall the ribosome. Acts as ribosome quality control (RQC) cofactor by joining the RQC complex to facilitate peptidyl transfer during CAT tailing step.</text>
</comment>
<dbReference type="Gene3D" id="2.30.30.30">
    <property type="match status" value="1"/>
</dbReference>
<dbReference type="GO" id="GO:0045901">
    <property type="term" value="P:positive regulation of translational elongation"/>
    <property type="evidence" value="ECO:0007669"/>
    <property type="project" value="UniProtKB-UniRule"/>
</dbReference>
<dbReference type="Pfam" id="PF21485">
    <property type="entry name" value="IF5A-like_N"/>
    <property type="match status" value="1"/>
</dbReference>
<evidence type="ECO:0000313" key="11">
    <source>
        <dbReference type="EMBL" id="AEW42981.1"/>
    </source>
</evidence>
<dbReference type="GO" id="GO:0043022">
    <property type="term" value="F:ribosome binding"/>
    <property type="evidence" value="ECO:0007669"/>
    <property type="project" value="UniProtKB-UniRule"/>
</dbReference>
<keyword evidence="6 8" id="KW-0648">Protein biosynthesis</keyword>
<dbReference type="InterPro" id="IPR008991">
    <property type="entry name" value="Translation_prot_SH3-like_sf"/>
</dbReference>
<evidence type="ECO:0000256" key="5">
    <source>
        <dbReference type="ARBA" id="ARBA00022884"/>
    </source>
</evidence>
<keyword evidence="11" id="KW-0396">Initiation factor</keyword>
<dbReference type="GO" id="GO:0005737">
    <property type="term" value="C:cytoplasm"/>
    <property type="evidence" value="ECO:0007669"/>
    <property type="project" value="UniProtKB-SubCell"/>
</dbReference>
<proteinExistence type="evidence at transcript level"/>
<dbReference type="SMART" id="SM01376">
    <property type="entry name" value="eIF-5a"/>
    <property type="match status" value="1"/>
</dbReference>
<evidence type="ECO:0000256" key="8">
    <source>
        <dbReference type="RuleBase" id="RU362005"/>
    </source>
</evidence>
<dbReference type="EMBL" id="JN997410">
    <property type="protein sequence ID" value="AEW42981.1"/>
    <property type="molecule type" value="mRNA"/>
</dbReference>
<feature type="domain" description="Translation initiation factor 5A C-terminal" evidence="10">
    <location>
        <begin position="85"/>
        <end position="155"/>
    </location>
</feature>